<dbReference type="PANTHER" id="PTHR21496:SF0">
    <property type="entry name" value="RIESKE DOMAIN-CONTAINING PROTEIN"/>
    <property type="match status" value="1"/>
</dbReference>
<dbReference type="AlphaFoldDB" id="A0A2T2ZVQ3"/>
<dbReference type="STRING" id="2025994.A0A2T2ZVQ3"/>
<gene>
    <name evidence="8" type="ORF">BD289DRAFT_463460</name>
</gene>
<keyword evidence="1" id="KW-0001">2Fe-2S</keyword>
<keyword evidence="3" id="KW-0408">Iron</keyword>
<protein>
    <recommendedName>
        <fullName evidence="7">Rieske domain-containing protein</fullName>
    </recommendedName>
</protein>
<dbReference type="InterPro" id="IPR017941">
    <property type="entry name" value="Rieske_2Fe-2S"/>
</dbReference>
<dbReference type="Pfam" id="PF00355">
    <property type="entry name" value="Rieske"/>
    <property type="match status" value="1"/>
</dbReference>
<dbReference type="Proteomes" id="UP000241462">
    <property type="component" value="Unassembled WGS sequence"/>
</dbReference>
<evidence type="ECO:0000313" key="9">
    <source>
        <dbReference type="Proteomes" id="UP000241462"/>
    </source>
</evidence>
<evidence type="ECO:0000256" key="1">
    <source>
        <dbReference type="ARBA" id="ARBA00022714"/>
    </source>
</evidence>
<evidence type="ECO:0000256" key="6">
    <source>
        <dbReference type="SAM" id="MobiDB-lite"/>
    </source>
</evidence>
<proteinExistence type="predicted"/>
<keyword evidence="4" id="KW-0411">Iron-sulfur</keyword>
<evidence type="ECO:0000256" key="3">
    <source>
        <dbReference type="ARBA" id="ARBA00023004"/>
    </source>
</evidence>
<comment type="cofactor">
    <cofactor evidence="5">
        <name>[2Fe-2S] cluster</name>
        <dbReference type="ChEBI" id="CHEBI:190135"/>
    </cofactor>
</comment>
<dbReference type="CDD" id="cd03467">
    <property type="entry name" value="Rieske"/>
    <property type="match status" value="1"/>
</dbReference>
<accession>A0A2T2ZVQ3</accession>
<dbReference type="EMBL" id="KZ678630">
    <property type="protein sequence ID" value="PSR77921.1"/>
    <property type="molecule type" value="Genomic_DNA"/>
</dbReference>
<feature type="compositionally biased region" description="Polar residues" evidence="6">
    <location>
        <begin position="163"/>
        <end position="175"/>
    </location>
</feature>
<dbReference type="SUPFAM" id="SSF50022">
    <property type="entry name" value="ISP domain"/>
    <property type="match status" value="1"/>
</dbReference>
<feature type="domain" description="Rieske" evidence="7">
    <location>
        <begin position="66"/>
        <end position="160"/>
    </location>
</feature>
<evidence type="ECO:0000256" key="4">
    <source>
        <dbReference type="ARBA" id="ARBA00023014"/>
    </source>
</evidence>
<evidence type="ECO:0000256" key="2">
    <source>
        <dbReference type="ARBA" id="ARBA00022723"/>
    </source>
</evidence>
<keyword evidence="9" id="KW-1185">Reference proteome</keyword>
<keyword evidence="2" id="KW-0479">Metal-binding</keyword>
<reference evidence="8 9" key="1">
    <citation type="journal article" date="2018" name="Mycol. Prog.">
        <title>Coniella lustricola, a new species from submerged detritus.</title>
        <authorList>
            <person name="Raudabaugh D.B."/>
            <person name="Iturriaga T."/>
            <person name="Carver A."/>
            <person name="Mondo S."/>
            <person name="Pangilinan J."/>
            <person name="Lipzen A."/>
            <person name="He G."/>
            <person name="Amirebrahimi M."/>
            <person name="Grigoriev I.V."/>
            <person name="Miller A.N."/>
        </authorList>
    </citation>
    <scope>NUCLEOTIDE SEQUENCE [LARGE SCALE GENOMIC DNA]</scope>
    <source>
        <strain evidence="8 9">B22-T-1</strain>
    </source>
</reference>
<evidence type="ECO:0000313" key="8">
    <source>
        <dbReference type="EMBL" id="PSR77921.1"/>
    </source>
</evidence>
<dbReference type="GO" id="GO:0046872">
    <property type="term" value="F:metal ion binding"/>
    <property type="evidence" value="ECO:0007669"/>
    <property type="project" value="UniProtKB-KW"/>
</dbReference>
<dbReference type="InterPro" id="IPR036922">
    <property type="entry name" value="Rieske_2Fe-2S_sf"/>
</dbReference>
<dbReference type="OrthoDB" id="426882at2759"/>
<dbReference type="InParanoid" id="A0A2T2ZVQ3"/>
<name>A0A2T2ZVQ3_9PEZI</name>
<evidence type="ECO:0000256" key="5">
    <source>
        <dbReference type="ARBA" id="ARBA00034078"/>
    </source>
</evidence>
<dbReference type="PROSITE" id="PS51296">
    <property type="entry name" value="RIESKE"/>
    <property type="match status" value="1"/>
</dbReference>
<feature type="region of interest" description="Disordered" evidence="6">
    <location>
        <begin position="161"/>
        <end position="189"/>
    </location>
</feature>
<dbReference type="Gene3D" id="2.102.10.10">
    <property type="entry name" value="Rieske [2Fe-2S] iron-sulphur domain"/>
    <property type="match status" value="1"/>
</dbReference>
<organism evidence="8 9">
    <name type="scientific">Coniella lustricola</name>
    <dbReference type="NCBI Taxonomy" id="2025994"/>
    <lineage>
        <taxon>Eukaryota</taxon>
        <taxon>Fungi</taxon>
        <taxon>Dikarya</taxon>
        <taxon>Ascomycota</taxon>
        <taxon>Pezizomycotina</taxon>
        <taxon>Sordariomycetes</taxon>
        <taxon>Sordariomycetidae</taxon>
        <taxon>Diaporthales</taxon>
        <taxon>Schizoparmaceae</taxon>
        <taxon>Coniella</taxon>
    </lineage>
</organism>
<dbReference type="GO" id="GO:0051537">
    <property type="term" value="F:2 iron, 2 sulfur cluster binding"/>
    <property type="evidence" value="ECO:0007669"/>
    <property type="project" value="UniProtKB-KW"/>
</dbReference>
<evidence type="ECO:0000259" key="7">
    <source>
        <dbReference type="PROSITE" id="PS51296"/>
    </source>
</evidence>
<sequence>MASFFSPFSRTRAGNAWFRAGLASSFPDITSQDGGQLRDMRPCSEGIEETSACRIFHVPKEDSSKASVVDLDDPEQPPTGTSLQDQVMVFRYKGKFHAVNHECPHSSYPLSNGTPFDIEDFGIVWSSGITCPKHGWSFDLSSGRGDRGNYKLQIWEIELRPASGSSNAGTENSQESDQEVWVRRKQRMG</sequence>
<dbReference type="PANTHER" id="PTHR21496">
    <property type="entry name" value="FERREDOXIN-RELATED"/>
    <property type="match status" value="1"/>
</dbReference>